<name>A0A2V0NJF7_9CHLO</name>
<feature type="compositionally biased region" description="Low complexity" evidence="3">
    <location>
        <begin position="37"/>
        <end position="54"/>
    </location>
</feature>
<comment type="caution">
    <text evidence="5">The sequence shown here is derived from an EMBL/GenBank/DDBJ whole genome shotgun (WGS) entry which is preliminary data.</text>
</comment>
<dbReference type="OrthoDB" id="9974421at2759"/>
<accession>A0A2V0NJF7</accession>
<keyword evidence="6" id="KW-1185">Reference proteome</keyword>
<proteinExistence type="predicted"/>
<feature type="region of interest" description="Disordered" evidence="3">
    <location>
        <begin position="25"/>
        <end position="85"/>
    </location>
</feature>
<evidence type="ECO:0000256" key="3">
    <source>
        <dbReference type="SAM" id="MobiDB-lite"/>
    </source>
</evidence>
<evidence type="ECO:0000259" key="4">
    <source>
        <dbReference type="Pfam" id="PF00561"/>
    </source>
</evidence>
<dbReference type="InterPro" id="IPR029058">
    <property type="entry name" value="AB_hydrolase_fold"/>
</dbReference>
<dbReference type="SUPFAM" id="SSF53474">
    <property type="entry name" value="alpha/beta-Hydrolases"/>
    <property type="match status" value="1"/>
</dbReference>
<dbReference type="Pfam" id="PF00561">
    <property type="entry name" value="Abhydrolase_1"/>
    <property type="match status" value="1"/>
</dbReference>
<keyword evidence="5" id="KW-0378">Hydrolase</keyword>
<dbReference type="GO" id="GO:0016042">
    <property type="term" value="P:lipid catabolic process"/>
    <property type="evidence" value="ECO:0007669"/>
    <property type="project" value="UniProtKB-KW"/>
</dbReference>
<evidence type="ECO:0000313" key="6">
    <source>
        <dbReference type="Proteomes" id="UP000247498"/>
    </source>
</evidence>
<keyword evidence="2" id="KW-0443">Lipid metabolism</keyword>
<sequence length="461" mass="47566">MRLLRLRRCGAAADPVSDELIAANLPGAPGRGRDEGSCCSSAPSSSGGYSSSGSDSDEGECEGRAGARGRRARRESSASCASDSELGGGCGGGCGGGLLRTAHSATTPDGWRLHLHRVRAPAGAAPARRHPVVLCPGLASGGIESFDLDPRVSMAAHLARRGYDVWVPDLRGNGRSDRPSWWDRSTWWTVDEHLALDLPTVIAAVLAETGAASVHWVGHSMGGMLAVGALSRGLECASALRSVTLLASGCFGAGSWHSLVGPGVRAVAAAGFHAGHVVPFVSRLRGALAPLAWAVQSLFFVRSNVDPEIGAKLMGSFLSFIPSGVVAQFMGSLNSELGISSSDGSFNYADPKALAHVSTPVFGINGARDLFCPAAGGLKTISMFKGPHRRFLFLGPAYGTAKDNYGHFCPLVGRRAPVEVFPQIEAFISEFDAPHGAWPAPPASPLPVPAPVAPAGPAGVA</sequence>
<dbReference type="GO" id="GO:0016787">
    <property type="term" value="F:hydrolase activity"/>
    <property type="evidence" value="ECO:0007669"/>
    <property type="project" value="UniProtKB-KW"/>
</dbReference>
<dbReference type="FunCoup" id="A0A2V0NJF7">
    <property type="interactions" value="139"/>
</dbReference>
<dbReference type="Proteomes" id="UP000247498">
    <property type="component" value="Unassembled WGS sequence"/>
</dbReference>
<keyword evidence="1" id="KW-0442">Lipid degradation</keyword>
<evidence type="ECO:0000313" key="5">
    <source>
        <dbReference type="EMBL" id="GBF87341.1"/>
    </source>
</evidence>
<gene>
    <name evidence="5" type="ORF">Rsub_00052</name>
</gene>
<dbReference type="EMBL" id="BDRX01000001">
    <property type="protein sequence ID" value="GBF87341.1"/>
    <property type="molecule type" value="Genomic_DNA"/>
</dbReference>
<dbReference type="InParanoid" id="A0A2V0NJF7"/>
<dbReference type="PANTHER" id="PTHR11005">
    <property type="entry name" value="LYSOSOMAL ACID LIPASE-RELATED"/>
    <property type="match status" value="1"/>
</dbReference>
<evidence type="ECO:0000256" key="1">
    <source>
        <dbReference type="ARBA" id="ARBA00022963"/>
    </source>
</evidence>
<dbReference type="AlphaFoldDB" id="A0A2V0NJF7"/>
<protein>
    <submittedName>
        <fullName evidence="5">Alpha beta hydrolase</fullName>
    </submittedName>
</protein>
<evidence type="ECO:0000256" key="2">
    <source>
        <dbReference type="ARBA" id="ARBA00023098"/>
    </source>
</evidence>
<feature type="domain" description="AB hydrolase-1" evidence="4">
    <location>
        <begin position="131"/>
        <end position="248"/>
    </location>
</feature>
<dbReference type="Gene3D" id="3.40.50.1820">
    <property type="entry name" value="alpha/beta hydrolase"/>
    <property type="match status" value="1"/>
</dbReference>
<organism evidence="5 6">
    <name type="scientific">Raphidocelis subcapitata</name>
    <dbReference type="NCBI Taxonomy" id="307507"/>
    <lineage>
        <taxon>Eukaryota</taxon>
        <taxon>Viridiplantae</taxon>
        <taxon>Chlorophyta</taxon>
        <taxon>core chlorophytes</taxon>
        <taxon>Chlorophyceae</taxon>
        <taxon>CS clade</taxon>
        <taxon>Sphaeropleales</taxon>
        <taxon>Selenastraceae</taxon>
        <taxon>Raphidocelis</taxon>
    </lineage>
</organism>
<dbReference type="InterPro" id="IPR000073">
    <property type="entry name" value="AB_hydrolase_1"/>
</dbReference>
<reference evidence="5 6" key="1">
    <citation type="journal article" date="2018" name="Sci. Rep.">
        <title>Raphidocelis subcapitata (=Pseudokirchneriella subcapitata) provides an insight into genome evolution and environmental adaptations in the Sphaeropleales.</title>
        <authorList>
            <person name="Suzuki S."/>
            <person name="Yamaguchi H."/>
            <person name="Nakajima N."/>
            <person name="Kawachi M."/>
        </authorList>
    </citation>
    <scope>NUCLEOTIDE SEQUENCE [LARGE SCALE GENOMIC DNA]</scope>
    <source>
        <strain evidence="5 6">NIES-35</strain>
    </source>
</reference>